<dbReference type="eggNOG" id="ENOG502SA90">
    <property type="taxonomic scope" value="Eukaryota"/>
</dbReference>
<dbReference type="Proteomes" id="UP000030752">
    <property type="component" value="Unassembled WGS sequence"/>
</dbReference>
<keyword evidence="2" id="KW-0472">Membrane</keyword>
<keyword evidence="2" id="KW-0812">Transmembrane</keyword>
<dbReference type="HOGENOM" id="CLU_034107_0_0_1"/>
<evidence type="ECO:0000256" key="2">
    <source>
        <dbReference type="SAM" id="Phobius"/>
    </source>
</evidence>
<keyword evidence="2" id="KW-1133">Transmembrane helix</keyword>
<organism evidence="4 5">
    <name type="scientific">Cyphellophora europaea (strain CBS 101466)</name>
    <name type="common">Phialophora europaea</name>
    <dbReference type="NCBI Taxonomy" id="1220924"/>
    <lineage>
        <taxon>Eukaryota</taxon>
        <taxon>Fungi</taxon>
        <taxon>Dikarya</taxon>
        <taxon>Ascomycota</taxon>
        <taxon>Pezizomycotina</taxon>
        <taxon>Eurotiomycetes</taxon>
        <taxon>Chaetothyriomycetidae</taxon>
        <taxon>Chaetothyriales</taxon>
        <taxon>Cyphellophoraceae</taxon>
        <taxon>Cyphellophora</taxon>
    </lineage>
</organism>
<name>W2SCQ6_CYPE1</name>
<evidence type="ECO:0000256" key="1">
    <source>
        <dbReference type="SAM" id="MobiDB-lite"/>
    </source>
</evidence>
<feature type="transmembrane region" description="Helical" evidence="2">
    <location>
        <begin position="385"/>
        <end position="408"/>
    </location>
</feature>
<dbReference type="InterPro" id="IPR033121">
    <property type="entry name" value="PEPTIDASE_A1"/>
</dbReference>
<dbReference type="Gene3D" id="2.40.70.10">
    <property type="entry name" value="Acid Proteases"/>
    <property type="match status" value="2"/>
</dbReference>
<dbReference type="RefSeq" id="XP_008712442.1">
    <property type="nucleotide sequence ID" value="XM_008714220.1"/>
</dbReference>
<dbReference type="AlphaFoldDB" id="W2SCQ6"/>
<dbReference type="Pfam" id="PF00026">
    <property type="entry name" value="Asp"/>
    <property type="match status" value="1"/>
</dbReference>
<evidence type="ECO:0000313" key="5">
    <source>
        <dbReference type="Proteomes" id="UP000030752"/>
    </source>
</evidence>
<dbReference type="VEuPathDB" id="FungiDB:HMPREF1541_09547"/>
<dbReference type="InterPro" id="IPR021109">
    <property type="entry name" value="Peptidase_aspartic_dom_sf"/>
</dbReference>
<dbReference type="STRING" id="1220924.W2SCQ6"/>
<feature type="compositionally biased region" description="Basic and acidic residues" evidence="1">
    <location>
        <begin position="518"/>
        <end position="528"/>
    </location>
</feature>
<keyword evidence="5" id="KW-1185">Reference proteome</keyword>
<dbReference type="OrthoDB" id="4074350at2759"/>
<dbReference type="InParanoid" id="W2SCQ6"/>
<evidence type="ECO:0000259" key="3">
    <source>
        <dbReference type="PROSITE" id="PS51767"/>
    </source>
</evidence>
<sequence>MSCPNGVEPLQLPIHNVTVTSSGRAVSRGVEFGIGTPQQIVALQLALLDSEVFIPNLESCNGTASVCAGELGGMYDATLSDTYSQVTKSQWNGTDSRGTDEGFIFFNDRVQYGSNSSHDAFPLLMSQPSFSHQGGLPLGPNSTFLTQAYESGQSSSTAVGLYPGRRNIENPEDGLLILGGYDRSRVDGELVELDYNLECPTCVEVKSIVYETPDGSESLIDEPLTVLLEMYARDIGVPQSTYDRFIRTVGATYNPDLFFAVVPPDVPLGELTVTLANDYTITVPAEELFTKPRHYNDEGVYEISDHDTTFAMVSNLTDPTIPPIWGLTFLSQNYLVIDHARQQWKIGKAIKVDNDDIFDFGPEPDIEAICDPNDNGNGSGTNTGAIAGGVIGGVAFLGLIAFGIWFYLRRKKRNAAGGSGDGRTAAKMEEQLPPSYQQHDAAAAKEMGDKSNMLATNGPVELFSPVSPQTAGHDSRISELASPAQMQGKDHRGVGGFAGYEQVPQELDSAVASSVGKKGRDSEAVELP</sequence>
<feature type="domain" description="Peptidase A1" evidence="3">
    <location>
        <begin position="28"/>
        <end position="349"/>
    </location>
</feature>
<reference evidence="4 5" key="1">
    <citation type="submission" date="2013-03" db="EMBL/GenBank/DDBJ databases">
        <title>The Genome Sequence of Phialophora europaea CBS 101466.</title>
        <authorList>
            <consortium name="The Broad Institute Genomics Platform"/>
            <person name="Cuomo C."/>
            <person name="de Hoog S."/>
            <person name="Gorbushina A."/>
            <person name="Walker B."/>
            <person name="Young S.K."/>
            <person name="Zeng Q."/>
            <person name="Gargeya S."/>
            <person name="Fitzgerald M."/>
            <person name="Haas B."/>
            <person name="Abouelleil A."/>
            <person name="Allen A.W."/>
            <person name="Alvarado L."/>
            <person name="Arachchi H.M."/>
            <person name="Berlin A.M."/>
            <person name="Chapman S.B."/>
            <person name="Gainer-Dewar J."/>
            <person name="Goldberg J."/>
            <person name="Griggs A."/>
            <person name="Gujja S."/>
            <person name="Hansen M."/>
            <person name="Howarth C."/>
            <person name="Imamovic A."/>
            <person name="Ireland A."/>
            <person name="Larimer J."/>
            <person name="McCowan C."/>
            <person name="Murphy C."/>
            <person name="Pearson M."/>
            <person name="Poon T.W."/>
            <person name="Priest M."/>
            <person name="Roberts A."/>
            <person name="Saif S."/>
            <person name="Shea T."/>
            <person name="Sisk P."/>
            <person name="Sykes S."/>
            <person name="Wortman J."/>
            <person name="Nusbaum C."/>
            <person name="Birren B."/>
        </authorList>
    </citation>
    <scope>NUCLEOTIDE SEQUENCE [LARGE SCALE GENOMIC DNA]</scope>
    <source>
        <strain evidence="4 5">CBS 101466</strain>
    </source>
</reference>
<proteinExistence type="predicted"/>
<dbReference type="PROSITE" id="PS51767">
    <property type="entry name" value="PEPTIDASE_A1"/>
    <property type="match status" value="1"/>
</dbReference>
<dbReference type="EMBL" id="KB822712">
    <property type="protein sequence ID" value="ETN45714.1"/>
    <property type="molecule type" value="Genomic_DNA"/>
</dbReference>
<dbReference type="SUPFAM" id="SSF50630">
    <property type="entry name" value="Acid proteases"/>
    <property type="match status" value="1"/>
</dbReference>
<feature type="region of interest" description="Disordered" evidence="1">
    <location>
        <begin position="453"/>
        <end position="528"/>
    </location>
</feature>
<protein>
    <recommendedName>
        <fullName evidence="3">Peptidase A1 domain-containing protein</fullName>
    </recommendedName>
</protein>
<dbReference type="GeneID" id="19976886"/>
<evidence type="ECO:0000313" key="4">
    <source>
        <dbReference type="EMBL" id="ETN45714.1"/>
    </source>
</evidence>
<gene>
    <name evidence="4" type="ORF">HMPREF1541_09547</name>
</gene>
<accession>W2SCQ6</accession>